<name>A0A8J4YIB1_CHIOP</name>
<organism evidence="3 4">
    <name type="scientific">Chionoecetes opilio</name>
    <name type="common">Atlantic snow crab</name>
    <name type="synonym">Cancer opilio</name>
    <dbReference type="NCBI Taxonomy" id="41210"/>
    <lineage>
        <taxon>Eukaryota</taxon>
        <taxon>Metazoa</taxon>
        <taxon>Ecdysozoa</taxon>
        <taxon>Arthropoda</taxon>
        <taxon>Crustacea</taxon>
        <taxon>Multicrustacea</taxon>
        <taxon>Malacostraca</taxon>
        <taxon>Eumalacostraca</taxon>
        <taxon>Eucarida</taxon>
        <taxon>Decapoda</taxon>
        <taxon>Pleocyemata</taxon>
        <taxon>Brachyura</taxon>
        <taxon>Eubrachyura</taxon>
        <taxon>Majoidea</taxon>
        <taxon>Majidae</taxon>
        <taxon>Chionoecetes</taxon>
    </lineage>
</organism>
<reference evidence="3" key="1">
    <citation type="submission" date="2020-07" db="EMBL/GenBank/DDBJ databases">
        <title>The High-quality genome of the commercially important snow crab, Chionoecetes opilio.</title>
        <authorList>
            <person name="Jeong J.-H."/>
            <person name="Ryu S."/>
        </authorList>
    </citation>
    <scope>NUCLEOTIDE SEQUENCE</scope>
    <source>
        <strain evidence="3">MADBK_172401_WGS</strain>
        <tissue evidence="3">Digestive gland</tissue>
    </source>
</reference>
<protein>
    <submittedName>
        <fullName evidence="3">GILT-like protein C02D5.2</fullName>
    </submittedName>
</protein>
<dbReference type="Proteomes" id="UP000770661">
    <property type="component" value="Unassembled WGS sequence"/>
</dbReference>
<dbReference type="PANTHER" id="PTHR13234">
    <property type="entry name" value="GAMMA-INTERFERON INDUCIBLE LYSOSOMAL THIOL REDUCTASE GILT"/>
    <property type="match status" value="1"/>
</dbReference>
<dbReference type="PANTHER" id="PTHR13234:SF68">
    <property type="entry name" value="GH19763P"/>
    <property type="match status" value="1"/>
</dbReference>
<evidence type="ECO:0000256" key="1">
    <source>
        <dbReference type="ARBA" id="ARBA00005679"/>
    </source>
</evidence>
<dbReference type="GO" id="GO:0016671">
    <property type="term" value="F:oxidoreductase activity, acting on a sulfur group of donors, disulfide as acceptor"/>
    <property type="evidence" value="ECO:0007669"/>
    <property type="project" value="InterPro"/>
</dbReference>
<dbReference type="InterPro" id="IPR004911">
    <property type="entry name" value="Interferon-induced_GILT"/>
</dbReference>
<dbReference type="Pfam" id="PF03227">
    <property type="entry name" value="GILT"/>
    <property type="match status" value="1"/>
</dbReference>
<evidence type="ECO:0000313" key="3">
    <source>
        <dbReference type="EMBL" id="KAG0723609.1"/>
    </source>
</evidence>
<accession>A0A8J4YIB1</accession>
<gene>
    <name evidence="3" type="primary">ifi30_5</name>
    <name evidence="3" type="ORF">GWK47_042371</name>
</gene>
<comment type="similarity">
    <text evidence="1">Belongs to the GILT family.</text>
</comment>
<dbReference type="EMBL" id="JACEEZ010008020">
    <property type="protein sequence ID" value="KAG0723609.1"/>
    <property type="molecule type" value="Genomic_DNA"/>
</dbReference>
<evidence type="ECO:0000256" key="2">
    <source>
        <dbReference type="ARBA" id="ARBA00023180"/>
    </source>
</evidence>
<dbReference type="AlphaFoldDB" id="A0A8J4YIB1"/>
<proteinExistence type="inferred from homology"/>
<keyword evidence="4" id="KW-1185">Reference proteome</keyword>
<keyword evidence="2" id="KW-0325">Glycoprotein</keyword>
<dbReference type="OrthoDB" id="958254at2759"/>
<sequence>MHGLGECVGNIMMMCAKHNIPTVEQYMGYSNCIMEKFRGAAESNACAAMYNVDYTPVSACVTSLAGQELLVQTGLKQQTLSPALASAPWILIDNVFTEEQMMAARADLRAVVCAANEAVPRNKC</sequence>
<evidence type="ECO:0000313" key="4">
    <source>
        <dbReference type="Proteomes" id="UP000770661"/>
    </source>
</evidence>
<comment type="caution">
    <text evidence="3">The sequence shown here is derived from an EMBL/GenBank/DDBJ whole genome shotgun (WGS) entry which is preliminary data.</text>
</comment>